<dbReference type="InterPro" id="IPR022037">
    <property type="entry name" value="DUF3606"/>
</dbReference>
<evidence type="ECO:0000313" key="1">
    <source>
        <dbReference type="EMBL" id="SCZ03331.1"/>
    </source>
</evidence>
<gene>
    <name evidence="1" type="ORF">SAMN02927923_03567</name>
</gene>
<dbReference type="AlphaFoldDB" id="A0A1G5KT37"/>
<dbReference type="Pfam" id="PF12244">
    <property type="entry name" value="DUF3606"/>
    <property type="match status" value="1"/>
</dbReference>
<dbReference type="Proteomes" id="UP000199569">
    <property type="component" value="Unassembled WGS sequence"/>
</dbReference>
<protein>
    <recommendedName>
        <fullName evidence="3">DUF3606 domain-containing protein</fullName>
    </recommendedName>
</protein>
<dbReference type="OrthoDB" id="8238029at2"/>
<proteinExistence type="predicted"/>
<evidence type="ECO:0008006" key="3">
    <source>
        <dbReference type="Google" id="ProtNLM"/>
    </source>
</evidence>
<accession>A0A1G5KT37</accession>
<reference evidence="1 2" key="1">
    <citation type="submission" date="2016-10" db="EMBL/GenBank/DDBJ databases">
        <authorList>
            <person name="de Groot N.N."/>
        </authorList>
    </citation>
    <scope>NUCLEOTIDE SEQUENCE [LARGE SCALE GENOMIC DNA]</scope>
    <source>
        <strain evidence="1 2">CGMCC 1.7666</strain>
    </source>
</reference>
<dbReference type="EMBL" id="FMVJ01000011">
    <property type="protein sequence ID" value="SCZ03331.1"/>
    <property type="molecule type" value="Genomic_DNA"/>
</dbReference>
<sequence length="59" mass="6820">MAATFRRHPQDAPTINLHEDWEMRYWSDRWGVPRCQIVETVKRVGVGVKNVARALGKDA</sequence>
<dbReference type="RefSeq" id="WP_091137545.1">
    <property type="nucleotide sequence ID" value="NZ_FMVJ01000011.1"/>
</dbReference>
<evidence type="ECO:0000313" key="2">
    <source>
        <dbReference type="Proteomes" id="UP000199569"/>
    </source>
</evidence>
<organism evidence="1 2">
    <name type="scientific">Microvirga guangxiensis</name>
    <dbReference type="NCBI Taxonomy" id="549386"/>
    <lineage>
        <taxon>Bacteria</taxon>
        <taxon>Pseudomonadati</taxon>
        <taxon>Pseudomonadota</taxon>
        <taxon>Alphaproteobacteria</taxon>
        <taxon>Hyphomicrobiales</taxon>
        <taxon>Methylobacteriaceae</taxon>
        <taxon>Microvirga</taxon>
    </lineage>
</organism>
<keyword evidence="2" id="KW-1185">Reference proteome</keyword>
<name>A0A1G5KT37_9HYPH</name>